<dbReference type="Proteomes" id="UP000264120">
    <property type="component" value="Chromosome"/>
</dbReference>
<dbReference type="OrthoDB" id="7278972at2"/>
<proteinExistence type="predicted"/>
<keyword evidence="2" id="KW-1185">Reference proteome</keyword>
<dbReference type="EMBL" id="CP023036">
    <property type="protein sequence ID" value="AXY22334.1"/>
    <property type="molecule type" value="Genomic_DNA"/>
</dbReference>
<name>A0A347WBU1_9PROT</name>
<sequence length="173" mass="18589">MTTLATLPLTQMIVVPDLLAAGMGTVMLASEISRDDQKLVIRSRLVSPEGTTPGLILMTKDARGYFAPDESCAEFVRTALDVTEAMPLILTRIVPGFRYKYDAVVRGDVWQLKDESGKQFAGLAIGSSSEEESKVFGYARITDGRIGDIVPATRVAYLGQLDFGAGTVTPTLG</sequence>
<dbReference type="AlphaFoldDB" id="A0A347WBU1"/>
<gene>
    <name evidence="1" type="ORF">CD178_01558</name>
</gene>
<accession>A0A347WBU1</accession>
<evidence type="ECO:0000313" key="1">
    <source>
        <dbReference type="EMBL" id="AXY22334.1"/>
    </source>
</evidence>
<evidence type="ECO:0000313" key="2">
    <source>
        <dbReference type="Proteomes" id="UP000264120"/>
    </source>
</evidence>
<organism evidence="1 2">
    <name type="scientific">Komagataeibacter saccharivorans</name>
    <dbReference type="NCBI Taxonomy" id="265959"/>
    <lineage>
        <taxon>Bacteria</taxon>
        <taxon>Pseudomonadati</taxon>
        <taxon>Pseudomonadota</taxon>
        <taxon>Alphaproteobacteria</taxon>
        <taxon>Acetobacterales</taxon>
        <taxon>Acetobacteraceae</taxon>
        <taxon>Komagataeibacter</taxon>
    </lineage>
</organism>
<dbReference type="KEGG" id="ksc:CD178_01558"/>
<protein>
    <submittedName>
        <fullName evidence="1">Uncharacterized protein</fullName>
    </submittedName>
</protein>
<dbReference type="RefSeq" id="WP_118962829.1">
    <property type="nucleotide sequence ID" value="NZ_CP023036.1"/>
</dbReference>
<reference evidence="1 2" key="1">
    <citation type="submission" date="2017-08" db="EMBL/GenBank/DDBJ databases">
        <title>Complete genome sequence of Gluconacetobacter saccharivorans CV1 isolated from Fermented Vinegar.</title>
        <authorList>
            <person name="Kim S.-Y."/>
        </authorList>
    </citation>
    <scope>NUCLEOTIDE SEQUENCE [LARGE SCALE GENOMIC DNA]</scope>
    <source>
        <strain evidence="1 2">CV1</strain>
    </source>
</reference>